<proteinExistence type="predicted"/>
<organism evidence="3 4">
    <name type="scientific">Knipowitschia caucasica</name>
    <name type="common">Caucasian dwarf goby</name>
    <name type="synonym">Pomatoschistus caucasicus</name>
    <dbReference type="NCBI Taxonomy" id="637954"/>
    <lineage>
        <taxon>Eukaryota</taxon>
        <taxon>Metazoa</taxon>
        <taxon>Chordata</taxon>
        <taxon>Craniata</taxon>
        <taxon>Vertebrata</taxon>
        <taxon>Euteleostomi</taxon>
        <taxon>Actinopterygii</taxon>
        <taxon>Neopterygii</taxon>
        <taxon>Teleostei</taxon>
        <taxon>Neoteleostei</taxon>
        <taxon>Acanthomorphata</taxon>
        <taxon>Gobiaria</taxon>
        <taxon>Gobiiformes</taxon>
        <taxon>Gobioidei</taxon>
        <taxon>Gobiidae</taxon>
        <taxon>Gobiinae</taxon>
        <taxon>Knipowitschia</taxon>
    </lineage>
</organism>
<dbReference type="SUPFAM" id="SSF53098">
    <property type="entry name" value="Ribonuclease H-like"/>
    <property type="match status" value="1"/>
</dbReference>
<gene>
    <name evidence="3" type="ORF">KC01_LOCUS40273</name>
</gene>
<dbReference type="GO" id="GO:0046983">
    <property type="term" value="F:protein dimerization activity"/>
    <property type="evidence" value="ECO:0007669"/>
    <property type="project" value="InterPro"/>
</dbReference>
<reference evidence="3 4" key="1">
    <citation type="submission" date="2024-04" db="EMBL/GenBank/DDBJ databases">
        <authorList>
            <person name="Waldvogel A.-M."/>
            <person name="Schoenle A."/>
        </authorList>
    </citation>
    <scope>NUCLEOTIDE SEQUENCE [LARGE SCALE GENOMIC DNA]</scope>
</reference>
<feature type="region of interest" description="Disordered" evidence="1">
    <location>
        <begin position="1"/>
        <end position="61"/>
    </location>
</feature>
<sequence length="143" mass="15935">MSARKHAHCAGEPQEIDGDDAPVSKRQRTDKEKNTAMLLCGQVPEDDDPAVQRGSSSDEMKDYLQDRSKCDSTGPLVWWKENQDRYPMLALAAKRLLCIPATSTPAERIFSKAGFIVNKTRSCLLPNNVDMLLFLAHNSSKVD</sequence>
<dbReference type="PANTHER" id="PTHR47611">
    <property type="entry name" value="HAT DIMERISATION DOMAIN, C-TERMINAL"/>
    <property type="match status" value="1"/>
</dbReference>
<evidence type="ECO:0000313" key="4">
    <source>
        <dbReference type="Proteomes" id="UP001497482"/>
    </source>
</evidence>
<dbReference type="Proteomes" id="UP001497482">
    <property type="component" value="Chromosome 8"/>
</dbReference>
<dbReference type="InterPro" id="IPR012337">
    <property type="entry name" value="RNaseH-like_sf"/>
</dbReference>
<protein>
    <recommendedName>
        <fullName evidence="2">HAT C-terminal dimerisation domain-containing protein</fullName>
    </recommendedName>
</protein>
<evidence type="ECO:0000313" key="3">
    <source>
        <dbReference type="EMBL" id="CAL1614205.1"/>
    </source>
</evidence>
<name>A0AAV2MLJ7_KNICA</name>
<dbReference type="Pfam" id="PF05699">
    <property type="entry name" value="Dimer_Tnp_hAT"/>
    <property type="match status" value="1"/>
</dbReference>
<evidence type="ECO:0000259" key="2">
    <source>
        <dbReference type="Pfam" id="PF05699"/>
    </source>
</evidence>
<dbReference type="EMBL" id="OZ035830">
    <property type="protein sequence ID" value="CAL1614205.1"/>
    <property type="molecule type" value="Genomic_DNA"/>
</dbReference>
<dbReference type="InterPro" id="IPR008906">
    <property type="entry name" value="HATC_C_dom"/>
</dbReference>
<evidence type="ECO:0000256" key="1">
    <source>
        <dbReference type="SAM" id="MobiDB-lite"/>
    </source>
</evidence>
<feature type="domain" description="HAT C-terminal dimerisation" evidence="2">
    <location>
        <begin position="62"/>
        <end position="138"/>
    </location>
</feature>
<dbReference type="PANTHER" id="PTHR47611:SF3">
    <property type="entry name" value="HAT C-TERMINAL DIMERISATION DOMAIN-CONTAINING PROTEIN"/>
    <property type="match status" value="1"/>
</dbReference>
<dbReference type="AlphaFoldDB" id="A0AAV2MLJ7"/>
<accession>A0AAV2MLJ7</accession>
<keyword evidence="4" id="KW-1185">Reference proteome</keyword>